<dbReference type="Gene3D" id="3.90.550.10">
    <property type="entry name" value="Spore Coat Polysaccharide Biosynthesis Protein SpsA, Chain A"/>
    <property type="match status" value="1"/>
</dbReference>
<dbReference type="SUPFAM" id="SSF53448">
    <property type="entry name" value="Nucleotide-diphospho-sugar transferases"/>
    <property type="match status" value="1"/>
</dbReference>
<dbReference type="PANTHER" id="PTHR22572">
    <property type="entry name" value="SUGAR-1-PHOSPHATE GUANYL TRANSFERASE"/>
    <property type="match status" value="1"/>
</dbReference>
<dbReference type="AlphaFoldDB" id="A0A382JZP4"/>
<organism evidence="2">
    <name type="scientific">marine metagenome</name>
    <dbReference type="NCBI Taxonomy" id="408172"/>
    <lineage>
        <taxon>unclassified sequences</taxon>
        <taxon>metagenomes</taxon>
        <taxon>ecological metagenomes</taxon>
    </lineage>
</organism>
<dbReference type="EMBL" id="UINC01077489">
    <property type="protein sequence ID" value="SVC17660.1"/>
    <property type="molecule type" value="Genomic_DNA"/>
</dbReference>
<dbReference type="InterPro" id="IPR005835">
    <property type="entry name" value="NTP_transferase_dom"/>
</dbReference>
<gene>
    <name evidence="2" type="ORF">METZ01_LOCUS270514</name>
</gene>
<evidence type="ECO:0000313" key="2">
    <source>
        <dbReference type="EMBL" id="SVC17660.1"/>
    </source>
</evidence>
<protein>
    <recommendedName>
        <fullName evidence="1">Nucleotidyl transferase domain-containing protein</fullName>
    </recommendedName>
</protein>
<accession>A0A382JZP4</accession>
<reference evidence="2" key="1">
    <citation type="submission" date="2018-05" db="EMBL/GenBank/DDBJ databases">
        <authorList>
            <person name="Lanie J.A."/>
            <person name="Ng W.-L."/>
            <person name="Kazmierczak K.M."/>
            <person name="Andrzejewski T.M."/>
            <person name="Davidsen T.M."/>
            <person name="Wayne K.J."/>
            <person name="Tettelin H."/>
            <person name="Glass J.I."/>
            <person name="Rusch D."/>
            <person name="Podicherti R."/>
            <person name="Tsui H.-C.T."/>
            <person name="Winkler M.E."/>
        </authorList>
    </citation>
    <scope>NUCLEOTIDE SEQUENCE</scope>
</reference>
<dbReference type="InterPro" id="IPR029044">
    <property type="entry name" value="Nucleotide-diphossugar_trans"/>
</dbReference>
<feature type="domain" description="Nucleotidyl transferase" evidence="1">
    <location>
        <begin position="2"/>
        <end position="225"/>
    </location>
</feature>
<evidence type="ECO:0000259" key="1">
    <source>
        <dbReference type="Pfam" id="PF00483"/>
    </source>
</evidence>
<dbReference type="Pfam" id="PF00483">
    <property type="entry name" value="NTP_transferase"/>
    <property type="match status" value="1"/>
</dbReference>
<sequence>MLAAGLGTRLRPYTEELPKCLMPIGSRPLLEHWLCTFHRQGIRQVLVNTHHHAQLVGQFIARDQFKDWVLGVHEPILLGTAGTIRHNIHHFCNQTSLVVHADNWCQCDFASFLRFHESDRPSNTVITMMTFKTDTPSQCGVVEVDNDGVVIGFYEKVDDPPSSLANGAVYLLEPEVIEWIHKQTSVTDFSSEVIPNYIGRISTWENTLIHRDIGTIDSLLKAQKDPLSEFCWLDHDDWFRSYRENAIHSVISSLSGELE</sequence>
<name>A0A382JZP4_9ZZZZ</name>
<proteinExistence type="predicted"/>
<dbReference type="CDD" id="cd04181">
    <property type="entry name" value="NTP_transferase"/>
    <property type="match status" value="1"/>
</dbReference>
<dbReference type="InterPro" id="IPR050486">
    <property type="entry name" value="Mannose-1P_guanyltransferase"/>
</dbReference>